<dbReference type="STRING" id="623744.A0A553N369"/>
<comment type="caution">
    <text evidence="4">The sequence shown here is derived from an EMBL/GenBank/DDBJ whole genome shotgun (WGS) entry which is preliminary data.</text>
</comment>
<feature type="region of interest" description="Disordered" evidence="2">
    <location>
        <begin position="85"/>
        <end position="129"/>
    </location>
</feature>
<dbReference type="GO" id="GO:0005576">
    <property type="term" value="C:extracellular region"/>
    <property type="evidence" value="ECO:0007669"/>
    <property type="project" value="TreeGrafter"/>
</dbReference>
<dbReference type="Pfam" id="PF00050">
    <property type="entry name" value="Kazal_1"/>
    <property type="match status" value="1"/>
</dbReference>
<sequence length="129" mass="14548">MGTVIHVTPASQLCNNDYVPVCGSNNENYENECFLRRDACKQQSEILVVSEGSCPADAGSGSGDEAWNYTYGECGDEQRRANTVCVKKQKTSDKQPKNVHIDKTSAEWKREEKWKADKEKDKGREGRER</sequence>
<dbReference type="PROSITE" id="PS51465">
    <property type="entry name" value="KAZAL_2"/>
    <property type="match status" value="1"/>
</dbReference>
<organism evidence="4 5">
    <name type="scientific">Danionella cerebrum</name>
    <dbReference type="NCBI Taxonomy" id="2873325"/>
    <lineage>
        <taxon>Eukaryota</taxon>
        <taxon>Metazoa</taxon>
        <taxon>Chordata</taxon>
        <taxon>Craniata</taxon>
        <taxon>Vertebrata</taxon>
        <taxon>Euteleostomi</taxon>
        <taxon>Actinopterygii</taxon>
        <taxon>Neopterygii</taxon>
        <taxon>Teleostei</taxon>
        <taxon>Ostariophysi</taxon>
        <taxon>Cypriniformes</taxon>
        <taxon>Danionidae</taxon>
        <taxon>Danioninae</taxon>
        <taxon>Danionella</taxon>
    </lineage>
</organism>
<dbReference type="CDD" id="cd00104">
    <property type="entry name" value="KAZAL_FS"/>
    <property type="match status" value="1"/>
</dbReference>
<keyword evidence="1" id="KW-1015">Disulfide bond</keyword>
<gene>
    <name evidence="4" type="ORF">DNTS_007076</name>
</gene>
<dbReference type="InterPro" id="IPR036058">
    <property type="entry name" value="Kazal_dom_sf"/>
</dbReference>
<evidence type="ECO:0000313" key="4">
    <source>
        <dbReference type="EMBL" id="TRY59885.1"/>
    </source>
</evidence>
<feature type="domain" description="Kazal-like" evidence="3">
    <location>
        <begin position="1"/>
        <end position="56"/>
    </location>
</feature>
<proteinExistence type="predicted"/>
<evidence type="ECO:0000259" key="3">
    <source>
        <dbReference type="PROSITE" id="PS51465"/>
    </source>
</evidence>
<evidence type="ECO:0000256" key="2">
    <source>
        <dbReference type="SAM" id="MobiDB-lite"/>
    </source>
</evidence>
<dbReference type="SUPFAM" id="SSF100895">
    <property type="entry name" value="Kazal-type serine protease inhibitors"/>
    <property type="match status" value="1"/>
</dbReference>
<feature type="compositionally biased region" description="Basic and acidic residues" evidence="2">
    <location>
        <begin position="90"/>
        <end position="129"/>
    </location>
</feature>
<dbReference type="GO" id="GO:0030154">
    <property type="term" value="P:cell differentiation"/>
    <property type="evidence" value="ECO:0007669"/>
    <property type="project" value="TreeGrafter"/>
</dbReference>
<keyword evidence="5" id="KW-1185">Reference proteome</keyword>
<dbReference type="AlphaFoldDB" id="A0A553N369"/>
<dbReference type="EMBL" id="SRMA01027099">
    <property type="protein sequence ID" value="TRY59885.1"/>
    <property type="molecule type" value="Genomic_DNA"/>
</dbReference>
<evidence type="ECO:0000313" key="5">
    <source>
        <dbReference type="Proteomes" id="UP000316079"/>
    </source>
</evidence>
<dbReference type="InterPro" id="IPR002350">
    <property type="entry name" value="Kazal_dom"/>
</dbReference>
<protein>
    <recommendedName>
        <fullName evidence="3">Kazal-like domain-containing protein</fullName>
    </recommendedName>
</protein>
<evidence type="ECO:0000256" key="1">
    <source>
        <dbReference type="ARBA" id="ARBA00023157"/>
    </source>
</evidence>
<dbReference type="SMART" id="SM00280">
    <property type="entry name" value="KAZAL"/>
    <property type="match status" value="1"/>
</dbReference>
<dbReference type="Gene3D" id="3.30.60.30">
    <property type="match status" value="1"/>
</dbReference>
<dbReference type="PANTHER" id="PTHR10913:SF80">
    <property type="entry name" value="TOMOREGULIN-2"/>
    <property type="match status" value="1"/>
</dbReference>
<accession>A0A553N369</accession>
<dbReference type="Proteomes" id="UP000316079">
    <property type="component" value="Unassembled WGS sequence"/>
</dbReference>
<dbReference type="OrthoDB" id="328123at2759"/>
<dbReference type="PANTHER" id="PTHR10913">
    <property type="entry name" value="FOLLISTATIN-RELATED"/>
    <property type="match status" value="1"/>
</dbReference>
<dbReference type="InterPro" id="IPR050653">
    <property type="entry name" value="Prot_Inhib_GrowthFact_Antg"/>
</dbReference>
<reference evidence="4 5" key="1">
    <citation type="journal article" date="2019" name="Sci. Data">
        <title>Hybrid genome assembly and annotation of Danionella translucida.</title>
        <authorList>
            <person name="Kadobianskyi M."/>
            <person name="Schulze L."/>
            <person name="Schuelke M."/>
            <person name="Judkewitz B."/>
        </authorList>
    </citation>
    <scope>NUCLEOTIDE SEQUENCE [LARGE SCALE GENOMIC DNA]</scope>
    <source>
        <strain evidence="4 5">Bolton</strain>
    </source>
</reference>
<name>A0A553N369_9TELE</name>